<sequence>MLLLQKIGLWIRDRFTLYYVIVAIFQLFGAFAVAFASPFLLRQFLLPSLVKYTVPLHFNFETCREQLAGICSFPTATVDFSMENPKLSSGEYYEMSIEIVLSESTVTSNVGIFQAVVELVDQLNMKKIFRKSCFANKHHGIIYRIGRGWWNLACKTLLFPAYFFGLVTTLDDRKLEVMFTNHLVDSDLANIAVLYVQLQNRFVEVESGKLLFRVRLCSLRIFLHDYPIVSSLLIIIFTYFTCLTGITLYWMLQVFFGSSGLSNLSCTTTTDETKRSSAALEVYAETAATEGHFQLEKSEVEGDATFLIWNDLRKDSNKASESSLHRRQQKERTKE</sequence>
<keyword evidence="7 9" id="KW-0472">Membrane</keyword>
<dbReference type="AlphaFoldDB" id="A0A8J2MHK5"/>
<reference evidence="10" key="1">
    <citation type="submission" date="2021-09" db="EMBL/GenBank/DDBJ databases">
        <authorList>
            <consortium name="Pathogen Informatics"/>
        </authorList>
    </citation>
    <scope>NUCLEOTIDE SEQUENCE</scope>
</reference>
<feature type="region of interest" description="Disordered" evidence="8">
    <location>
        <begin position="316"/>
        <end position="335"/>
    </location>
</feature>
<evidence type="ECO:0000256" key="2">
    <source>
        <dbReference type="ARBA" id="ARBA00022064"/>
    </source>
</evidence>
<feature type="transmembrane region" description="Helical" evidence="9">
    <location>
        <begin position="228"/>
        <end position="252"/>
    </location>
</feature>
<evidence type="ECO:0000256" key="1">
    <source>
        <dbReference type="ARBA" id="ARBA00004477"/>
    </source>
</evidence>
<gene>
    <name evidence="10" type="ORF">CJOHNSTONI_LOCUS512</name>
</gene>
<keyword evidence="3 9" id="KW-0812">Transmembrane</keyword>
<dbReference type="OrthoDB" id="3990054at2759"/>
<proteinExistence type="predicted"/>
<name>A0A8J2MHK5_9BILA</name>
<dbReference type="PANTHER" id="PTHR21212:SF0">
    <property type="entry name" value="SEIPIN"/>
    <property type="match status" value="1"/>
</dbReference>
<keyword evidence="6" id="KW-0443">Lipid metabolism</keyword>
<evidence type="ECO:0000256" key="5">
    <source>
        <dbReference type="ARBA" id="ARBA00022989"/>
    </source>
</evidence>
<dbReference type="InterPro" id="IPR009617">
    <property type="entry name" value="Seipin"/>
</dbReference>
<dbReference type="EMBL" id="CAKAEH010000123">
    <property type="protein sequence ID" value="CAG9529980.1"/>
    <property type="molecule type" value="Genomic_DNA"/>
</dbReference>
<keyword evidence="11" id="KW-1185">Reference proteome</keyword>
<evidence type="ECO:0000256" key="9">
    <source>
        <dbReference type="SAM" id="Phobius"/>
    </source>
</evidence>
<evidence type="ECO:0000256" key="7">
    <source>
        <dbReference type="ARBA" id="ARBA00023136"/>
    </source>
</evidence>
<dbReference type="Proteomes" id="UP000746747">
    <property type="component" value="Unassembled WGS sequence"/>
</dbReference>
<feature type="transmembrane region" description="Helical" evidence="9">
    <location>
        <begin position="16"/>
        <end position="41"/>
    </location>
</feature>
<dbReference type="CDD" id="cd23995">
    <property type="entry name" value="Seipin_BSCL2_like"/>
    <property type="match status" value="1"/>
</dbReference>
<evidence type="ECO:0000256" key="8">
    <source>
        <dbReference type="SAM" id="MobiDB-lite"/>
    </source>
</evidence>
<keyword evidence="4" id="KW-0256">Endoplasmic reticulum</keyword>
<keyword evidence="5 9" id="KW-1133">Transmembrane helix</keyword>
<dbReference type="GO" id="GO:0006629">
    <property type="term" value="P:lipid metabolic process"/>
    <property type="evidence" value="ECO:0007669"/>
    <property type="project" value="UniProtKB-KW"/>
</dbReference>
<feature type="transmembrane region" description="Helical" evidence="9">
    <location>
        <begin position="149"/>
        <end position="170"/>
    </location>
</feature>
<dbReference type="GO" id="GO:0140042">
    <property type="term" value="P:lipid droplet formation"/>
    <property type="evidence" value="ECO:0007669"/>
    <property type="project" value="UniProtKB-ARBA"/>
</dbReference>
<dbReference type="GO" id="GO:0005789">
    <property type="term" value="C:endoplasmic reticulum membrane"/>
    <property type="evidence" value="ECO:0007669"/>
    <property type="project" value="UniProtKB-SubCell"/>
</dbReference>
<evidence type="ECO:0000313" key="11">
    <source>
        <dbReference type="Proteomes" id="UP000746747"/>
    </source>
</evidence>
<evidence type="ECO:0000256" key="3">
    <source>
        <dbReference type="ARBA" id="ARBA00022692"/>
    </source>
</evidence>
<evidence type="ECO:0000256" key="6">
    <source>
        <dbReference type="ARBA" id="ARBA00023098"/>
    </source>
</evidence>
<evidence type="ECO:0000256" key="4">
    <source>
        <dbReference type="ARBA" id="ARBA00022824"/>
    </source>
</evidence>
<comment type="subcellular location">
    <subcellularLocation>
        <location evidence="1">Endoplasmic reticulum membrane</location>
        <topology evidence="1">Multi-pass membrane protein</topology>
    </subcellularLocation>
</comment>
<dbReference type="Pfam" id="PF06775">
    <property type="entry name" value="Seipin"/>
    <property type="match status" value="1"/>
</dbReference>
<organism evidence="10 11">
    <name type="scientific">Cercopithifilaria johnstoni</name>
    <dbReference type="NCBI Taxonomy" id="2874296"/>
    <lineage>
        <taxon>Eukaryota</taxon>
        <taxon>Metazoa</taxon>
        <taxon>Ecdysozoa</taxon>
        <taxon>Nematoda</taxon>
        <taxon>Chromadorea</taxon>
        <taxon>Rhabditida</taxon>
        <taxon>Spirurina</taxon>
        <taxon>Spiruromorpha</taxon>
        <taxon>Filarioidea</taxon>
        <taxon>Onchocercidae</taxon>
        <taxon>Cercopithifilaria</taxon>
    </lineage>
</organism>
<evidence type="ECO:0000313" key="10">
    <source>
        <dbReference type="EMBL" id="CAG9529980.1"/>
    </source>
</evidence>
<accession>A0A8J2MHK5</accession>
<protein>
    <recommendedName>
        <fullName evidence="2">Seipin</fullName>
    </recommendedName>
</protein>
<dbReference type="PANTHER" id="PTHR21212">
    <property type="entry name" value="BERNARDINELLI-SEIP CONGENITAL LIPODYSTROPHY 2 HOMOLOG BSCL2 PROTEIN"/>
    <property type="match status" value="1"/>
</dbReference>
<comment type="caution">
    <text evidence="10">The sequence shown here is derived from an EMBL/GenBank/DDBJ whole genome shotgun (WGS) entry which is preliminary data.</text>
</comment>